<dbReference type="InterPro" id="IPR044865">
    <property type="entry name" value="MRH_dom"/>
</dbReference>
<evidence type="ECO:0000256" key="16">
    <source>
        <dbReference type="ARBA" id="ARBA00023157"/>
    </source>
</evidence>
<sequence length="312" mass="34085">MHSSRYPLITLALLLSCAFSSAAQPHKRDFDCHVVIGDLKYDLTSLNKEYSVSRTRDTPPTKWQDTVRFNLCSELKAQDGVAAEDQCPSGSRACLTKANTKGSEPSRITHVIPIANSSDPTVTAIPSPGKGLHLLFHGSEYPSSTSPEPLSQSFSVTLKCAADSDTSSPQFVAYDGKEVKIEWDTPAGCSFGDPPEDGKKPGDDKGDDKVSEPEAVGSGIGYFFLLYVLHVDSTVSLFIETALATRFLLAFFAYFALGAYYNYSTYGASGMDLIPHRDFWREVPYMLRDVVSHLCSAVQPRRNPSRGGYIAV</sequence>
<dbReference type="GO" id="GO:0000139">
    <property type="term" value="C:Golgi membrane"/>
    <property type="evidence" value="ECO:0007669"/>
    <property type="project" value="UniProtKB-SubCell"/>
</dbReference>
<feature type="signal peptide" evidence="20">
    <location>
        <begin position="1"/>
        <end position="23"/>
    </location>
</feature>
<dbReference type="GO" id="GO:0015031">
    <property type="term" value="P:protein transport"/>
    <property type="evidence" value="ECO:0007669"/>
    <property type="project" value="UniProtKB-KW"/>
</dbReference>
<evidence type="ECO:0000256" key="1">
    <source>
        <dbReference type="ARBA" id="ARBA00004304"/>
    </source>
</evidence>
<dbReference type="PROSITE" id="PS51257">
    <property type="entry name" value="PROKAR_LIPOPROTEIN"/>
    <property type="match status" value="1"/>
</dbReference>
<dbReference type="OrthoDB" id="29460at2759"/>
<dbReference type="GO" id="GO:0031966">
    <property type="term" value="C:mitochondrial membrane"/>
    <property type="evidence" value="ECO:0007669"/>
    <property type="project" value="UniProtKB-SubCell"/>
</dbReference>
<evidence type="ECO:0000256" key="8">
    <source>
        <dbReference type="ARBA" id="ARBA00022692"/>
    </source>
</evidence>
<evidence type="ECO:0000256" key="14">
    <source>
        <dbReference type="ARBA" id="ARBA00023128"/>
    </source>
</evidence>
<keyword evidence="9 20" id="KW-0732">Signal</keyword>
<evidence type="ECO:0000256" key="2">
    <source>
        <dbReference type="ARBA" id="ARBA00004358"/>
    </source>
</evidence>
<evidence type="ECO:0000256" key="11">
    <source>
        <dbReference type="ARBA" id="ARBA00022989"/>
    </source>
</evidence>
<feature type="chain" id="PRO_5035474134" description="Autophagy-related protein 27" evidence="20">
    <location>
        <begin position="24"/>
        <end position="312"/>
    </location>
</feature>
<keyword evidence="17" id="KW-0968">Cytoplasmic vesicle</keyword>
<dbReference type="EMBL" id="JAEVFJ010000002">
    <property type="protein sequence ID" value="KAH8107249.1"/>
    <property type="molecule type" value="Genomic_DNA"/>
</dbReference>
<dbReference type="GO" id="GO:0034045">
    <property type="term" value="C:phagophore assembly site membrane"/>
    <property type="evidence" value="ECO:0007669"/>
    <property type="project" value="UniProtKB-SubCell"/>
</dbReference>
<feature type="region of interest" description="Disordered" evidence="18">
    <location>
        <begin position="184"/>
        <end position="212"/>
    </location>
</feature>
<keyword evidence="14" id="KW-0496">Mitochondrion</keyword>
<dbReference type="PANTHER" id="PTHR15071:SF13">
    <property type="entry name" value="AUTOPHAGY-RELATED PROTEIN 27"/>
    <property type="match status" value="1"/>
</dbReference>
<evidence type="ECO:0000256" key="20">
    <source>
        <dbReference type="SAM" id="SignalP"/>
    </source>
</evidence>
<comment type="similarity">
    <text evidence="5">Belongs to the ATG27 family.</text>
</comment>
<keyword evidence="15 19" id="KW-0472">Membrane</keyword>
<keyword evidence="8 19" id="KW-0812">Transmembrane</keyword>
<evidence type="ECO:0000256" key="17">
    <source>
        <dbReference type="ARBA" id="ARBA00023329"/>
    </source>
</evidence>
<evidence type="ECO:0000256" key="15">
    <source>
        <dbReference type="ARBA" id="ARBA00023136"/>
    </source>
</evidence>
<protein>
    <recommendedName>
        <fullName evidence="6">Autophagy-related protein 27</fullName>
    </recommendedName>
</protein>
<keyword evidence="10" id="KW-0653">Protein transport</keyword>
<evidence type="ECO:0000256" key="18">
    <source>
        <dbReference type="SAM" id="MobiDB-lite"/>
    </source>
</evidence>
<evidence type="ECO:0000256" key="10">
    <source>
        <dbReference type="ARBA" id="ARBA00022927"/>
    </source>
</evidence>
<evidence type="ECO:0000259" key="21">
    <source>
        <dbReference type="PROSITE" id="PS51914"/>
    </source>
</evidence>
<comment type="subcellular location">
    <subcellularLocation>
        <location evidence="2">Cytoplasmic vesicle membrane</location>
        <topology evidence="2">Single-pass type I membrane protein</topology>
    </subcellularLocation>
    <subcellularLocation>
        <location evidence="4">Golgi apparatus membrane</location>
        <topology evidence="4">Single-pass type I membrane protein</topology>
    </subcellularLocation>
    <subcellularLocation>
        <location evidence="1">Mitochondrion membrane</location>
        <topology evidence="1">Single-pass membrane protein</topology>
    </subcellularLocation>
    <subcellularLocation>
        <location evidence="3">Preautophagosomal structure membrane</location>
        <topology evidence="3">Single-pass type I membrane protein</topology>
    </subcellularLocation>
</comment>
<comment type="caution">
    <text evidence="22">The sequence shown here is derived from an EMBL/GenBank/DDBJ whole genome shotgun (WGS) entry which is preliminary data.</text>
</comment>
<reference evidence="22" key="1">
    <citation type="journal article" date="2021" name="New Phytol.">
        <title>Evolutionary innovations through gain and loss of genes in the ectomycorrhizal Boletales.</title>
        <authorList>
            <person name="Wu G."/>
            <person name="Miyauchi S."/>
            <person name="Morin E."/>
            <person name="Kuo A."/>
            <person name="Drula E."/>
            <person name="Varga T."/>
            <person name="Kohler A."/>
            <person name="Feng B."/>
            <person name="Cao Y."/>
            <person name="Lipzen A."/>
            <person name="Daum C."/>
            <person name="Hundley H."/>
            <person name="Pangilinan J."/>
            <person name="Johnson J."/>
            <person name="Barry K."/>
            <person name="LaButti K."/>
            <person name="Ng V."/>
            <person name="Ahrendt S."/>
            <person name="Min B."/>
            <person name="Choi I.G."/>
            <person name="Park H."/>
            <person name="Plett J.M."/>
            <person name="Magnuson J."/>
            <person name="Spatafora J.W."/>
            <person name="Nagy L.G."/>
            <person name="Henrissat B."/>
            <person name="Grigoriev I.V."/>
            <person name="Yang Z.L."/>
            <person name="Xu J."/>
            <person name="Martin F.M."/>
        </authorList>
    </citation>
    <scope>NUCLEOTIDE SEQUENCE</scope>
    <source>
        <strain evidence="22">KKN 215</strain>
    </source>
</reference>
<evidence type="ECO:0000256" key="19">
    <source>
        <dbReference type="SAM" id="Phobius"/>
    </source>
</evidence>
<dbReference type="Gene3D" id="2.70.130.10">
    <property type="entry name" value="Mannose-6-phosphate receptor binding domain"/>
    <property type="match status" value="1"/>
</dbReference>
<dbReference type="PROSITE" id="PS51914">
    <property type="entry name" value="MRH"/>
    <property type="match status" value="1"/>
</dbReference>
<feature type="compositionally biased region" description="Basic and acidic residues" evidence="18">
    <location>
        <begin position="196"/>
        <end position="212"/>
    </location>
</feature>
<keyword evidence="23" id="KW-1185">Reference proteome</keyword>
<dbReference type="PANTHER" id="PTHR15071">
    <property type="entry name" value="MANNOSE-6-PHOSPHATE RECEPTOR FAMILY MEMBER"/>
    <property type="match status" value="1"/>
</dbReference>
<feature type="domain" description="MRH" evidence="21">
    <location>
        <begin position="30"/>
        <end position="191"/>
    </location>
</feature>
<evidence type="ECO:0000256" key="6">
    <source>
        <dbReference type="ARBA" id="ARBA00013776"/>
    </source>
</evidence>
<evidence type="ECO:0000256" key="7">
    <source>
        <dbReference type="ARBA" id="ARBA00022448"/>
    </source>
</evidence>
<evidence type="ECO:0000313" key="23">
    <source>
        <dbReference type="Proteomes" id="UP000813824"/>
    </source>
</evidence>
<dbReference type="SUPFAM" id="SSF50911">
    <property type="entry name" value="Mannose 6-phosphate receptor domain"/>
    <property type="match status" value="1"/>
</dbReference>
<dbReference type="GO" id="GO:0030659">
    <property type="term" value="C:cytoplasmic vesicle membrane"/>
    <property type="evidence" value="ECO:0007669"/>
    <property type="project" value="UniProtKB-SubCell"/>
</dbReference>
<dbReference type="Pfam" id="PF09451">
    <property type="entry name" value="ATG27"/>
    <property type="match status" value="1"/>
</dbReference>
<dbReference type="InterPro" id="IPR009011">
    <property type="entry name" value="Man6P_isomerase_rcpt-bd_dom_sf"/>
</dbReference>
<gene>
    <name evidence="22" type="ORF">BXZ70DRAFT_286326</name>
</gene>
<evidence type="ECO:0000313" key="22">
    <source>
        <dbReference type="EMBL" id="KAH8107249.1"/>
    </source>
</evidence>
<dbReference type="Proteomes" id="UP000813824">
    <property type="component" value="Unassembled WGS sequence"/>
</dbReference>
<proteinExistence type="inferred from homology"/>
<keyword evidence="11 19" id="KW-1133">Transmembrane helix</keyword>
<keyword evidence="16" id="KW-1015">Disulfide bond</keyword>
<feature type="transmembrane region" description="Helical" evidence="19">
    <location>
        <begin position="246"/>
        <end position="263"/>
    </location>
</feature>
<evidence type="ECO:0000256" key="9">
    <source>
        <dbReference type="ARBA" id="ARBA00022729"/>
    </source>
</evidence>
<evidence type="ECO:0000256" key="12">
    <source>
        <dbReference type="ARBA" id="ARBA00023006"/>
    </source>
</evidence>
<dbReference type="InterPro" id="IPR018939">
    <property type="entry name" value="Autophagy-rel_prot_27"/>
</dbReference>
<organism evidence="22 23">
    <name type="scientific">Cristinia sonorae</name>
    <dbReference type="NCBI Taxonomy" id="1940300"/>
    <lineage>
        <taxon>Eukaryota</taxon>
        <taxon>Fungi</taxon>
        <taxon>Dikarya</taxon>
        <taxon>Basidiomycota</taxon>
        <taxon>Agaricomycotina</taxon>
        <taxon>Agaricomycetes</taxon>
        <taxon>Agaricomycetidae</taxon>
        <taxon>Agaricales</taxon>
        <taxon>Pleurotineae</taxon>
        <taxon>Stephanosporaceae</taxon>
        <taxon>Cristinia</taxon>
    </lineage>
</organism>
<keyword evidence="13" id="KW-0333">Golgi apparatus</keyword>
<evidence type="ECO:0000256" key="13">
    <source>
        <dbReference type="ARBA" id="ARBA00023034"/>
    </source>
</evidence>
<evidence type="ECO:0000256" key="5">
    <source>
        <dbReference type="ARBA" id="ARBA00005363"/>
    </source>
</evidence>
<dbReference type="AlphaFoldDB" id="A0A8K0XUF3"/>
<name>A0A8K0XUF3_9AGAR</name>
<accession>A0A8K0XUF3</accession>
<dbReference type="GO" id="GO:0006914">
    <property type="term" value="P:autophagy"/>
    <property type="evidence" value="ECO:0007669"/>
    <property type="project" value="UniProtKB-KW"/>
</dbReference>
<keyword evidence="7" id="KW-0813">Transport</keyword>
<evidence type="ECO:0000256" key="4">
    <source>
        <dbReference type="ARBA" id="ARBA00004614"/>
    </source>
</evidence>
<keyword evidence="12" id="KW-0072">Autophagy</keyword>
<evidence type="ECO:0000256" key="3">
    <source>
        <dbReference type="ARBA" id="ARBA00004472"/>
    </source>
</evidence>